<dbReference type="PROSITE" id="PS00151">
    <property type="entry name" value="ACYLPHOSPHATASE_2"/>
    <property type="match status" value="1"/>
</dbReference>
<sequence>MKAGFHAHGRVQGVGYRWFVLDAARELGLAGWVRNEPDGTVTGEAGGDLSRLEALRDRLEAGPPSARVSTLDWWVVEGGQSLPHPFEVRR</sequence>
<dbReference type="PANTHER" id="PTHR47268">
    <property type="entry name" value="ACYLPHOSPHATASE"/>
    <property type="match status" value="1"/>
</dbReference>
<keyword evidence="4" id="KW-0378">Hydrolase</keyword>
<evidence type="ECO:0000256" key="3">
    <source>
        <dbReference type="ARBA" id="ARBA00047645"/>
    </source>
</evidence>
<dbReference type="EMBL" id="AP027080">
    <property type="protein sequence ID" value="BDU74208.1"/>
    <property type="molecule type" value="Genomic_DNA"/>
</dbReference>
<dbReference type="RefSeq" id="WP_316412884.1">
    <property type="nucleotide sequence ID" value="NZ_AP027080.1"/>
</dbReference>
<dbReference type="InterPro" id="IPR001792">
    <property type="entry name" value="Acylphosphatase-like_dom"/>
</dbReference>
<dbReference type="PROSITE" id="PS51160">
    <property type="entry name" value="ACYLPHOSPHATASE_3"/>
    <property type="match status" value="1"/>
</dbReference>
<dbReference type="EC" id="3.6.1.7" evidence="2 4"/>
<organism evidence="7 8">
    <name type="scientific">Mesoterricola silvestris</name>
    <dbReference type="NCBI Taxonomy" id="2927979"/>
    <lineage>
        <taxon>Bacteria</taxon>
        <taxon>Pseudomonadati</taxon>
        <taxon>Acidobacteriota</taxon>
        <taxon>Holophagae</taxon>
        <taxon>Holophagales</taxon>
        <taxon>Holophagaceae</taxon>
        <taxon>Mesoterricola</taxon>
    </lineage>
</organism>
<dbReference type="PRINTS" id="PR00112">
    <property type="entry name" value="ACYLPHPHTASE"/>
</dbReference>
<dbReference type="Proteomes" id="UP001238179">
    <property type="component" value="Chromosome"/>
</dbReference>
<proteinExistence type="inferred from homology"/>
<dbReference type="KEGG" id="msil:METEAL_33820"/>
<evidence type="ECO:0000259" key="6">
    <source>
        <dbReference type="PROSITE" id="PS51160"/>
    </source>
</evidence>
<evidence type="ECO:0000256" key="2">
    <source>
        <dbReference type="ARBA" id="ARBA00012150"/>
    </source>
</evidence>
<comment type="catalytic activity">
    <reaction evidence="3 4">
        <text>an acyl phosphate + H2O = a carboxylate + phosphate + H(+)</text>
        <dbReference type="Rhea" id="RHEA:14965"/>
        <dbReference type="ChEBI" id="CHEBI:15377"/>
        <dbReference type="ChEBI" id="CHEBI:15378"/>
        <dbReference type="ChEBI" id="CHEBI:29067"/>
        <dbReference type="ChEBI" id="CHEBI:43474"/>
        <dbReference type="ChEBI" id="CHEBI:59918"/>
        <dbReference type="EC" id="3.6.1.7"/>
    </reaction>
</comment>
<dbReference type="GO" id="GO:0003998">
    <property type="term" value="F:acylphosphatase activity"/>
    <property type="evidence" value="ECO:0007669"/>
    <property type="project" value="UniProtKB-EC"/>
</dbReference>
<evidence type="ECO:0000256" key="4">
    <source>
        <dbReference type="PROSITE-ProRule" id="PRU00520"/>
    </source>
</evidence>
<dbReference type="InterPro" id="IPR017968">
    <property type="entry name" value="Acylphosphatase_CS"/>
</dbReference>
<dbReference type="InterPro" id="IPR036046">
    <property type="entry name" value="Acylphosphatase-like_dom_sf"/>
</dbReference>
<evidence type="ECO:0000256" key="5">
    <source>
        <dbReference type="RuleBase" id="RU004168"/>
    </source>
</evidence>
<dbReference type="AlphaFoldDB" id="A0AA48H9F3"/>
<dbReference type="InterPro" id="IPR020456">
    <property type="entry name" value="Acylphosphatase"/>
</dbReference>
<feature type="active site" evidence="4">
    <location>
        <position position="17"/>
    </location>
</feature>
<comment type="similarity">
    <text evidence="1 5">Belongs to the acylphosphatase family.</text>
</comment>
<evidence type="ECO:0000313" key="7">
    <source>
        <dbReference type="EMBL" id="BDU74208.1"/>
    </source>
</evidence>
<evidence type="ECO:0000256" key="1">
    <source>
        <dbReference type="ARBA" id="ARBA00005614"/>
    </source>
</evidence>
<dbReference type="Gene3D" id="3.30.70.100">
    <property type="match status" value="1"/>
</dbReference>
<keyword evidence="8" id="KW-1185">Reference proteome</keyword>
<reference evidence="8" key="1">
    <citation type="journal article" date="2023" name="Int. J. Syst. Evol. Microbiol.">
        <title>Mesoterricola silvestris gen. nov., sp. nov., Mesoterricola sediminis sp. nov., Geothrix oryzae sp. nov., Geothrix edaphica sp. nov., Geothrix rubra sp. nov., and Geothrix limicola sp. nov., six novel members of Acidobacteriota isolated from soils.</title>
        <authorList>
            <person name="Itoh H."/>
            <person name="Sugisawa Y."/>
            <person name="Mise K."/>
            <person name="Xu Z."/>
            <person name="Kuniyasu M."/>
            <person name="Ushijima N."/>
            <person name="Kawano K."/>
            <person name="Kobayashi E."/>
            <person name="Shiratori Y."/>
            <person name="Masuda Y."/>
            <person name="Senoo K."/>
        </authorList>
    </citation>
    <scope>NUCLEOTIDE SEQUENCE [LARGE SCALE GENOMIC DNA]</scope>
    <source>
        <strain evidence="8">W79</strain>
    </source>
</reference>
<feature type="domain" description="Acylphosphatase-like" evidence="6">
    <location>
        <begin position="2"/>
        <end position="90"/>
    </location>
</feature>
<dbReference type="PANTHER" id="PTHR47268:SF4">
    <property type="entry name" value="ACYLPHOSPHATASE"/>
    <property type="match status" value="1"/>
</dbReference>
<evidence type="ECO:0000313" key="8">
    <source>
        <dbReference type="Proteomes" id="UP001238179"/>
    </source>
</evidence>
<gene>
    <name evidence="7" type="ORF">METEAL_33820</name>
</gene>
<dbReference type="SUPFAM" id="SSF54975">
    <property type="entry name" value="Acylphosphatase/BLUF domain-like"/>
    <property type="match status" value="1"/>
</dbReference>
<accession>A0AA48H9F3</accession>
<name>A0AA48H9F3_9BACT</name>
<dbReference type="Pfam" id="PF00708">
    <property type="entry name" value="Acylphosphatase"/>
    <property type="match status" value="1"/>
</dbReference>
<protein>
    <recommendedName>
        <fullName evidence="2 4">acylphosphatase</fullName>
        <ecNumber evidence="2 4">3.6.1.7</ecNumber>
    </recommendedName>
</protein>
<feature type="active site" evidence="4">
    <location>
        <position position="35"/>
    </location>
</feature>